<keyword evidence="1" id="KW-1185">Reference proteome</keyword>
<sequence>LVISNEVAVGRLTLETTFDESDSPQSRFVRSSPFVSSTLPYRQCLSGWRTDLTSHSARKYYLFCDRMVVCLFLFWVARRAIIRLMVKRLSWSGQRRYRQKRSSHVVNRTVLLHYVKICFPKHKAANQRTLLDFQEMILQYEIQKWHCLMTR</sequence>
<dbReference type="WBParaSite" id="EEL_0000690801-mRNA-1">
    <property type="protein sequence ID" value="EEL_0000690801-mRNA-1"/>
    <property type="gene ID" value="EEL_0000690801"/>
</dbReference>
<protein>
    <submittedName>
        <fullName evidence="2">Homeobox domain-containing protein</fullName>
    </submittedName>
</protein>
<dbReference type="Proteomes" id="UP000050640">
    <property type="component" value="Unplaced"/>
</dbReference>
<name>A0A0R3RXF9_9BILA</name>
<accession>A0A0R3RXF9</accession>
<proteinExistence type="predicted"/>
<organism evidence="1 2">
    <name type="scientific">Elaeophora elaphi</name>
    <dbReference type="NCBI Taxonomy" id="1147741"/>
    <lineage>
        <taxon>Eukaryota</taxon>
        <taxon>Metazoa</taxon>
        <taxon>Ecdysozoa</taxon>
        <taxon>Nematoda</taxon>
        <taxon>Chromadorea</taxon>
        <taxon>Rhabditida</taxon>
        <taxon>Spirurina</taxon>
        <taxon>Spiruromorpha</taxon>
        <taxon>Filarioidea</taxon>
        <taxon>Onchocercidae</taxon>
        <taxon>Elaeophora</taxon>
    </lineage>
</organism>
<dbReference type="AlphaFoldDB" id="A0A0R3RXF9"/>
<evidence type="ECO:0000313" key="1">
    <source>
        <dbReference type="Proteomes" id="UP000050640"/>
    </source>
</evidence>
<reference evidence="2" key="1">
    <citation type="submission" date="2017-02" db="UniProtKB">
        <authorList>
            <consortium name="WormBaseParasite"/>
        </authorList>
    </citation>
    <scope>IDENTIFICATION</scope>
</reference>
<evidence type="ECO:0000313" key="2">
    <source>
        <dbReference type="WBParaSite" id="EEL_0000690801-mRNA-1"/>
    </source>
</evidence>